<sequence length="107" mass="12338">MFSVSHEQRNPRWQPTSRDRACLAIVAAAGTCGALFYSTGIFQLSNFKFDLSKCQCKSALSDTKQRDEKIGPMNRNRIQILNSFLEHRIERSREYHKTGIPHSTRLH</sequence>
<proteinExistence type="predicted"/>
<accession>A0A232F5X3</accession>
<evidence type="ECO:0000256" key="1">
    <source>
        <dbReference type="SAM" id="Phobius"/>
    </source>
</evidence>
<reference evidence="2 3" key="1">
    <citation type="journal article" date="2017" name="Curr. Biol.">
        <title>The Evolution of Venom by Co-option of Single-Copy Genes.</title>
        <authorList>
            <person name="Martinson E.O."/>
            <person name="Mrinalini"/>
            <person name="Kelkar Y.D."/>
            <person name="Chang C.H."/>
            <person name="Werren J.H."/>
        </authorList>
    </citation>
    <scope>NUCLEOTIDE SEQUENCE [LARGE SCALE GENOMIC DNA]</scope>
    <source>
        <strain evidence="2 3">Alberta</strain>
        <tissue evidence="2">Whole body</tissue>
    </source>
</reference>
<keyword evidence="1" id="KW-0812">Transmembrane</keyword>
<protein>
    <submittedName>
        <fullName evidence="2">Uncharacterized protein</fullName>
    </submittedName>
</protein>
<organism evidence="2 3">
    <name type="scientific">Trichomalopsis sarcophagae</name>
    <dbReference type="NCBI Taxonomy" id="543379"/>
    <lineage>
        <taxon>Eukaryota</taxon>
        <taxon>Metazoa</taxon>
        <taxon>Ecdysozoa</taxon>
        <taxon>Arthropoda</taxon>
        <taxon>Hexapoda</taxon>
        <taxon>Insecta</taxon>
        <taxon>Pterygota</taxon>
        <taxon>Neoptera</taxon>
        <taxon>Endopterygota</taxon>
        <taxon>Hymenoptera</taxon>
        <taxon>Apocrita</taxon>
        <taxon>Proctotrupomorpha</taxon>
        <taxon>Chalcidoidea</taxon>
        <taxon>Pteromalidae</taxon>
        <taxon>Pteromalinae</taxon>
        <taxon>Trichomalopsis</taxon>
    </lineage>
</organism>
<dbReference type="EMBL" id="NNAY01000936">
    <property type="protein sequence ID" value="OXU25839.1"/>
    <property type="molecule type" value="Genomic_DNA"/>
</dbReference>
<dbReference type="Proteomes" id="UP000215335">
    <property type="component" value="Unassembled WGS sequence"/>
</dbReference>
<gene>
    <name evidence="2" type="ORF">TSAR_010545</name>
</gene>
<keyword evidence="3" id="KW-1185">Reference proteome</keyword>
<evidence type="ECO:0000313" key="2">
    <source>
        <dbReference type="EMBL" id="OXU25839.1"/>
    </source>
</evidence>
<name>A0A232F5X3_9HYME</name>
<evidence type="ECO:0000313" key="3">
    <source>
        <dbReference type="Proteomes" id="UP000215335"/>
    </source>
</evidence>
<keyword evidence="1" id="KW-1133">Transmembrane helix</keyword>
<keyword evidence="1" id="KW-0472">Membrane</keyword>
<feature type="transmembrane region" description="Helical" evidence="1">
    <location>
        <begin position="21"/>
        <end position="44"/>
    </location>
</feature>
<comment type="caution">
    <text evidence="2">The sequence shown here is derived from an EMBL/GenBank/DDBJ whole genome shotgun (WGS) entry which is preliminary data.</text>
</comment>
<dbReference type="AlphaFoldDB" id="A0A232F5X3"/>